<dbReference type="Proteomes" id="UP001164693">
    <property type="component" value="Chromosome"/>
</dbReference>
<evidence type="ECO:0000313" key="2">
    <source>
        <dbReference type="EMBL" id="WAX55746.1"/>
    </source>
</evidence>
<evidence type="ECO:0000256" key="1">
    <source>
        <dbReference type="SAM" id="MobiDB-lite"/>
    </source>
</evidence>
<gene>
    <name evidence="2" type="ORF">M6B22_14515</name>
</gene>
<reference evidence="2" key="1">
    <citation type="submission" date="2022-05" db="EMBL/GenBank/DDBJ databases">
        <title>Jatrophihabitans sp. SB3-54 whole genome sequence.</title>
        <authorList>
            <person name="Suh M.K."/>
            <person name="Eom M.K."/>
            <person name="Kim J.S."/>
            <person name="Kim H.S."/>
            <person name="Do H.E."/>
            <person name="Shin Y.K."/>
            <person name="Lee J.-S."/>
        </authorList>
    </citation>
    <scope>NUCLEOTIDE SEQUENCE</scope>
    <source>
        <strain evidence="2">SB3-54</strain>
    </source>
</reference>
<keyword evidence="3" id="KW-1185">Reference proteome</keyword>
<protein>
    <recommendedName>
        <fullName evidence="4">Rubrerythrin-like domain-containing protein</fullName>
    </recommendedName>
</protein>
<organism evidence="2 3">
    <name type="scientific">Jatrophihabitans cynanchi</name>
    <dbReference type="NCBI Taxonomy" id="2944128"/>
    <lineage>
        <taxon>Bacteria</taxon>
        <taxon>Bacillati</taxon>
        <taxon>Actinomycetota</taxon>
        <taxon>Actinomycetes</taxon>
        <taxon>Jatrophihabitantales</taxon>
        <taxon>Jatrophihabitantaceae</taxon>
        <taxon>Jatrophihabitans</taxon>
    </lineage>
</organism>
<name>A0ABY7JXX4_9ACTN</name>
<accession>A0ABY7JXX4</accession>
<feature type="region of interest" description="Disordered" evidence="1">
    <location>
        <begin position="1"/>
        <end position="23"/>
    </location>
</feature>
<sequence length="53" mass="5716">MTQPVERNAAATPPDPDEGGDPACWANRVCPECGRLNDAERPVVCENCGARFE</sequence>
<evidence type="ECO:0000313" key="3">
    <source>
        <dbReference type="Proteomes" id="UP001164693"/>
    </source>
</evidence>
<evidence type="ECO:0008006" key="4">
    <source>
        <dbReference type="Google" id="ProtNLM"/>
    </source>
</evidence>
<proteinExistence type="predicted"/>
<dbReference type="EMBL" id="CP097463">
    <property type="protein sequence ID" value="WAX55746.1"/>
    <property type="molecule type" value="Genomic_DNA"/>
</dbReference>
<dbReference type="RefSeq" id="WP_269442269.1">
    <property type="nucleotide sequence ID" value="NZ_CP097463.1"/>
</dbReference>